<reference evidence="2" key="3">
    <citation type="submission" date="2018-03" db="EMBL/GenBank/DDBJ databases">
        <authorList>
            <person name="Keele B.F."/>
        </authorList>
    </citation>
    <scope>NUCLEOTIDE SEQUENCE [LARGE SCALE GENOMIC DNA]</scope>
    <source>
        <strain evidence="2">Gilliam</strain>
    </source>
</reference>
<name>A0A0F3MAJ8_ORITS</name>
<dbReference type="EMBL" id="LS398551">
    <property type="protein sequence ID" value="SPR09840.1"/>
    <property type="molecule type" value="Genomic_DNA"/>
</dbReference>
<proteinExistence type="predicted"/>
<evidence type="ECO:0000313" key="4">
    <source>
        <dbReference type="Proteomes" id="UP000244959"/>
    </source>
</evidence>
<protein>
    <submittedName>
        <fullName evidence="1">Conjugal transfer TraD family protein</fullName>
    </submittedName>
    <submittedName>
        <fullName evidence="2">Conjugative transfer protein</fullName>
    </submittedName>
</protein>
<accession>A0A0F3MAJ8</accession>
<evidence type="ECO:0000313" key="3">
    <source>
        <dbReference type="Proteomes" id="UP000033769"/>
    </source>
</evidence>
<sequence>MVDITIKEHKMCTRRLIEMGRLVAKAKLDHLPTNILLGSFVH</sequence>
<gene>
    <name evidence="2" type="ORF">GILLIAM_01966</name>
    <name evidence="1" type="ORF">OTSGILL_1280</name>
</gene>
<evidence type="ECO:0000313" key="2">
    <source>
        <dbReference type="EMBL" id="SPR09840.1"/>
    </source>
</evidence>
<keyword evidence="4" id="KW-1185">Reference proteome</keyword>
<dbReference type="AlphaFoldDB" id="A0A0F3MAJ8"/>
<dbReference type="EMBL" id="LANO01000017">
    <property type="protein sequence ID" value="KJV52788.1"/>
    <property type="molecule type" value="Genomic_DNA"/>
</dbReference>
<dbReference type="InterPro" id="IPR009444">
    <property type="entry name" value="Conjugal_tfr_TraD_a-type"/>
</dbReference>
<reference evidence="1 3" key="1">
    <citation type="submission" date="2015-02" db="EMBL/GenBank/DDBJ databases">
        <title>Genome Sequencing of Rickettsiales.</title>
        <authorList>
            <person name="Daugherty S.C."/>
            <person name="Su Q."/>
            <person name="Abolude K."/>
            <person name="Beier-Sexton M."/>
            <person name="Carlyon J.A."/>
            <person name="Carter R."/>
            <person name="Day N.P."/>
            <person name="Dumler S.J."/>
            <person name="Dyachenko V."/>
            <person name="Godinez A."/>
            <person name="Kurtti T.J."/>
            <person name="Lichay M."/>
            <person name="Mullins K.E."/>
            <person name="Ott S."/>
            <person name="Pappas-Brown V."/>
            <person name="Paris D.H."/>
            <person name="Patel P."/>
            <person name="Richards A.L."/>
            <person name="Sadzewicz L."/>
            <person name="Sears K."/>
            <person name="Seidman D."/>
            <person name="Sengamalay N."/>
            <person name="Stenos J."/>
            <person name="Tallon L.J."/>
            <person name="Vincent G."/>
            <person name="Fraser C.M."/>
            <person name="Munderloh U."/>
            <person name="Dunning-Hotopp J.C."/>
        </authorList>
    </citation>
    <scope>NUCLEOTIDE SEQUENCE [LARGE SCALE GENOMIC DNA]</scope>
    <source>
        <strain evidence="1 3">Gilliam</strain>
    </source>
</reference>
<dbReference type="PATRIC" id="fig|1359184.3.peg.564"/>
<dbReference type="Proteomes" id="UP000033769">
    <property type="component" value="Unassembled WGS sequence"/>
</dbReference>
<dbReference type="Pfam" id="PF06412">
    <property type="entry name" value="TraD"/>
    <property type="match status" value="1"/>
</dbReference>
<dbReference type="Proteomes" id="UP000244959">
    <property type="component" value="Chromosome I"/>
</dbReference>
<organism evidence="1 3">
    <name type="scientific">Orientia tsutsugamushi str. Gilliam</name>
    <dbReference type="NCBI Taxonomy" id="1359184"/>
    <lineage>
        <taxon>Bacteria</taxon>
        <taxon>Pseudomonadati</taxon>
        <taxon>Pseudomonadota</taxon>
        <taxon>Alphaproteobacteria</taxon>
        <taxon>Rickettsiales</taxon>
        <taxon>Rickettsiaceae</taxon>
        <taxon>Rickettsieae</taxon>
        <taxon>Orientia</taxon>
    </lineage>
</organism>
<evidence type="ECO:0000313" key="1">
    <source>
        <dbReference type="EMBL" id="KJV52788.1"/>
    </source>
</evidence>
<reference evidence="4" key="2">
    <citation type="submission" date="2018-03" db="EMBL/GenBank/DDBJ databases">
        <authorList>
            <person name="Batty M. E."/>
            <person name="Batty M E."/>
        </authorList>
    </citation>
    <scope>NUCLEOTIDE SEQUENCE [LARGE SCALE GENOMIC DNA]</scope>
    <source>
        <strain evidence="4">Gilliam</strain>
    </source>
</reference>